<feature type="transmembrane region" description="Helical" evidence="7">
    <location>
        <begin position="185"/>
        <end position="205"/>
    </location>
</feature>
<dbReference type="Proteomes" id="UP000591626">
    <property type="component" value="Unassembled WGS sequence"/>
</dbReference>
<comment type="similarity">
    <text evidence="2">Belongs to the UPF0126 family.</text>
</comment>
<protein>
    <submittedName>
        <fullName evidence="9">Trimeric intracellular cation channel family protein</fullName>
    </submittedName>
</protein>
<reference evidence="9 10" key="1">
    <citation type="submission" date="2020-03" db="EMBL/GenBank/DDBJ databases">
        <title>Draft genome sequences of bacterial isolates from the female urobiome.</title>
        <authorList>
            <person name="Miller-Ensminger T."/>
            <person name="Wolfe A.J."/>
            <person name="Putonti C."/>
        </authorList>
    </citation>
    <scope>NUCLEOTIDE SEQUENCE [LARGE SCALE GENOMIC DNA]</scope>
    <source>
        <strain evidence="9 10">UMB8490</strain>
    </source>
</reference>
<dbReference type="GO" id="GO:0005886">
    <property type="term" value="C:plasma membrane"/>
    <property type="evidence" value="ECO:0007669"/>
    <property type="project" value="UniProtKB-SubCell"/>
</dbReference>
<evidence type="ECO:0000313" key="10">
    <source>
        <dbReference type="Proteomes" id="UP000591626"/>
    </source>
</evidence>
<feature type="transmembrane region" description="Helical" evidence="7">
    <location>
        <begin position="158"/>
        <end position="179"/>
    </location>
</feature>
<evidence type="ECO:0000259" key="8">
    <source>
        <dbReference type="Pfam" id="PF03458"/>
    </source>
</evidence>
<evidence type="ECO:0000256" key="3">
    <source>
        <dbReference type="ARBA" id="ARBA00022475"/>
    </source>
</evidence>
<evidence type="ECO:0000313" key="9">
    <source>
        <dbReference type="EMBL" id="NJJ03035.1"/>
    </source>
</evidence>
<evidence type="ECO:0000256" key="2">
    <source>
        <dbReference type="ARBA" id="ARBA00008193"/>
    </source>
</evidence>
<sequence>MTRMYFDNVFTAVGFSFALMDLIGVFLNALMGGLVARRLRFDAVGFMLISIISGMAGGMIRDALIGATPASALQNPWYIGTALVGSLFAFLIPLSGLTWELFRFHGDMIIVGVWAVTGTVTAMRADITWFGCILMGVLTATGGMVIREMMIGQIPSILIDRQWYVVPAIVASISVQLFYDLNLQSIGLAVSALIGFGLGVAAYWFGWHVPGIEALANVDDFFTRIKHRVGDRLPRTPSALRQRAERAQRPGMLVHAPTRKDIHDILGNRIDDRRNVTHEEFLDALYRAYIDPTGPGGAGGAGSGAGAGDRKK</sequence>
<dbReference type="Pfam" id="PF03458">
    <property type="entry name" value="Gly_transporter"/>
    <property type="match status" value="2"/>
</dbReference>
<comment type="subcellular location">
    <subcellularLocation>
        <location evidence="1">Cell membrane</location>
        <topology evidence="1">Multi-pass membrane protein</topology>
    </subcellularLocation>
</comment>
<evidence type="ECO:0000256" key="6">
    <source>
        <dbReference type="ARBA" id="ARBA00023136"/>
    </source>
</evidence>
<evidence type="ECO:0000256" key="7">
    <source>
        <dbReference type="SAM" id="Phobius"/>
    </source>
</evidence>
<organism evidence="9 10">
    <name type="scientific">Corynebacterium coyleae</name>
    <dbReference type="NCBI Taxonomy" id="53374"/>
    <lineage>
        <taxon>Bacteria</taxon>
        <taxon>Bacillati</taxon>
        <taxon>Actinomycetota</taxon>
        <taxon>Actinomycetes</taxon>
        <taxon>Mycobacteriales</taxon>
        <taxon>Corynebacteriaceae</taxon>
        <taxon>Corynebacterium</taxon>
    </lineage>
</organism>
<keyword evidence="5 7" id="KW-1133">Transmembrane helix</keyword>
<dbReference type="PANTHER" id="PTHR30506:SF3">
    <property type="entry name" value="UPF0126 INNER MEMBRANE PROTEIN YADS-RELATED"/>
    <property type="match status" value="1"/>
</dbReference>
<keyword evidence="3" id="KW-1003">Cell membrane</keyword>
<accession>A0AAP7CBH0</accession>
<feature type="transmembrane region" description="Helical" evidence="7">
    <location>
        <begin position="77"/>
        <end position="97"/>
    </location>
</feature>
<feature type="domain" description="Glycine transporter" evidence="8">
    <location>
        <begin position="19"/>
        <end position="92"/>
    </location>
</feature>
<feature type="transmembrane region" description="Helical" evidence="7">
    <location>
        <begin position="43"/>
        <end position="65"/>
    </location>
</feature>
<dbReference type="PANTHER" id="PTHR30506">
    <property type="entry name" value="INNER MEMBRANE PROTEIN"/>
    <property type="match status" value="1"/>
</dbReference>
<dbReference type="InterPro" id="IPR005115">
    <property type="entry name" value="Gly_transporter"/>
</dbReference>
<evidence type="ECO:0000256" key="5">
    <source>
        <dbReference type="ARBA" id="ARBA00022989"/>
    </source>
</evidence>
<dbReference type="EMBL" id="JAAUVV010000001">
    <property type="protein sequence ID" value="NJJ03035.1"/>
    <property type="molecule type" value="Genomic_DNA"/>
</dbReference>
<evidence type="ECO:0000256" key="4">
    <source>
        <dbReference type="ARBA" id="ARBA00022692"/>
    </source>
</evidence>
<keyword evidence="4 7" id="KW-0812">Transmembrane</keyword>
<name>A0AAP7CBH0_9CORY</name>
<dbReference type="AlphaFoldDB" id="A0AAP7CBH0"/>
<keyword evidence="6 7" id="KW-0472">Membrane</keyword>
<evidence type="ECO:0000256" key="1">
    <source>
        <dbReference type="ARBA" id="ARBA00004651"/>
    </source>
</evidence>
<feature type="transmembrane region" description="Helical" evidence="7">
    <location>
        <begin position="12"/>
        <end position="36"/>
    </location>
</feature>
<proteinExistence type="inferred from homology"/>
<dbReference type="RefSeq" id="WP_167615576.1">
    <property type="nucleotide sequence ID" value="NZ_JAAUVV010000001.1"/>
</dbReference>
<comment type="caution">
    <text evidence="9">The sequence shown here is derived from an EMBL/GenBank/DDBJ whole genome shotgun (WGS) entry which is preliminary data.</text>
</comment>
<feature type="transmembrane region" description="Helical" evidence="7">
    <location>
        <begin position="127"/>
        <end position="146"/>
    </location>
</feature>
<gene>
    <name evidence="9" type="ORF">HC138_01385</name>
</gene>
<feature type="domain" description="Glycine transporter" evidence="8">
    <location>
        <begin position="107"/>
        <end position="179"/>
    </location>
</feature>